<comment type="similarity">
    <text evidence="5">Belongs to the major facilitator superfamily. CAR1 family.</text>
</comment>
<feature type="transmembrane region" description="Helical" evidence="7">
    <location>
        <begin position="51"/>
        <end position="70"/>
    </location>
</feature>
<dbReference type="PANTHER" id="PTHR23502">
    <property type="entry name" value="MAJOR FACILITATOR SUPERFAMILY"/>
    <property type="match status" value="1"/>
</dbReference>
<dbReference type="OrthoDB" id="6770063at2759"/>
<dbReference type="FunFam" id="1.20.1250.20:FF:000509">
    <property type="entry name" value="MFS general substrate transporter"/>
    <property type="match status" value="1"/>
</dbReference>
<dbReference type="PROSITE" id="PS50850">
    <property type="entry name" value="MFS"/>
    <property type="match status" value="1"/>
</dbReference>
<protein>
    <recommendedName>
        <fullName evidence="8">Major facilitator superfamily (MFS) profile domain-containing protein</fullName>
    </recommendedName>
</protein>
<comment type="subcellular location">
    <subcellularLocation>
        <location evidence="1">Membrane</location>
        <topology evidence="1">Multi-pass membrane protein</topology>
    </subcellularLocation>
</comment>
<organism evidence="9 10">
    <name type="scientific">Hirsutella minnesotensis 3608</name>
    <dbReference type="NCBI Taxonomy" id="1043627"/>
    <lineage>
        <taxon>Eukaryota</taxon>
        <taxon>Fungi</taxon>
        <taxon>Dikarya</taxon>
        <taxon>Ascomycota</taxon>
        <taxon>Pezizomycotina</taxon>
        <taxon>Sordariomycetes</taxon>
        <taxon>Hypocreomycetidae</taxon>
        <taxon>Hypocreales</taxon>
        <taxon>Ophiocordycipitaceae</taxon>
        <taxon>Hirsutella</taxon>
    </lineage>
</organism>
<evidence type="ECO:0000313" key="10">
    <source>
        <dbReference type="Proteomes" id="UP000054481"/>
    </source>
</evidence>
<keyword evidence="2 7" id="KW-0812">Transmembrane</keyword>
<dbReference type="InterPro" id="IPR036259">
    <property type="entry name" value="MFS_trans_sf"/>
</dbReference>
<gene>
    <name evidence="9" type="ORF">HIM_07902</name>
</gene>
<evidence type="ECO:0000256" key="5">
    <source>
        <dbReference type="ARBA" id="ARBA00038347"/>
    </source>
</evidence>
<dbReference type="SUPFAM" id="SSF103473">
    <property type="entry name" value="MFS general substrate transporter"/>
    <property type="match status" value="1"/>
</dbReference>
<feature type="region of interest" description="Disordered" evidence="6">
    <location>
        <begin position="14"/>
        <end position="33"/>
    </location>
</feature>
<keyword evidence="10" id="KW-1185">Reference proteome</keyword>
<dbReference type="Pfam" id="PF07690">
    <property type="entry name" value="MFS_1"/>
    <property type="match status" value="1"/>
</dbReference>
<dbReference type="InterPro" id="IPR011701">
    <property type="entry name" value="MFS"/>
</dbReference>
<dbReference type="GO" id="GO:0016020">
    <property type="term" value="C:membrane"/>
    <property type="evidence" value="ECO:0007669"/>
    <property type="project" value="UniProtKB-SubCell"/>
</dbReference>
<proteinExistence type="inferred from homology"/>
<evidence type="ECO:0000256" key="1">
    <source>
        <dbReference type="ARBA" id="ARBA00004141"/>
    </source>
</evidence>
<feature type="transmembrane region" description="Helical" evidence="7">
    <location>
        <begin position="324"/>
        <end position="345"/>
    </location>
</feature>
<accession>A0A0F7ZMW5</accession>
<reference evidence="9 10" key="1">
    <citation type="journal article" date="2014" name="Genome Biol. Evol.">
        <title>Comparative genomics and transcriptomics analyses reveal divergent lifestyle features of nematode endoparasitic fungus Hirsutella minnesotensis.</title>
        <authorList>
            <person name="Lai Y."/>
            <person name="Liu K."/>
            <person name="Zhang X."/>
            <person name="Zhang X."/>
            <person name="Li K."/>
            <person name="Wang N."/>
            <person name="Shu C."/>
            <person name="Wu Y."/>
            <person name="Wang C."/>
            <person name="Bushley K.E."/>
            <person name="Xiang M."/>
            <person name="Liu X."/>
        </authorList>
    </citation>
    <scope>NUCLEOTIDE SEQUENCE [LARGE SCALE GENOMIC DNA]</scope>
    <source>
        <strain evidence="9 10">3608</strain>
    </source>
</reference>
<dbReference type="Gene3D" id="1.20.1250.20">
    <property type="entry name" value="MFS general substrate transporter like domains"/>
    <property type="match status" value="1"/>
</dbReference>
<evidence type="ECO:0000256" key="2">
    <source>
        <dbReference type="ARBA" id="ARBA00022692"/>
    </source>
</evidence>
<dbReference type="AlphaFoldDB" id="A0A0F7ZMW5"/>
<feature type="transmembrane region" description="Helical" evidence="7">
    <location>
        <begin position="208"/>
        <end position="227"/>
    </location>
</feature>
<feature type="domain" description="Major facilitator superfamily (MFS) profile" evidence="8">
    <location>
        <begin position="51"/>
        <end position="483"/>
    </location>
</feature>
<feature type="transmembrane region" description="Helical" evidence="7">
    <location>
        <begin position="366"/>
        <end position="387"/>
    </location>
</feature>
<evidence type="ECO:0000256" key="6">
    <source>
        <dbReference type="SAM" id="MobiDB-lite"/>
    </source>
</evidence>
<feature type="transmembrane region" description="Helical" evidence="7">
    <location>
        <begin position="176"/>
        <end position="196"/>
    </location>
</feature>
<feature type="transmembrane region" description="Helical" evidence="7">
    <location>
        <begin position="118"/>
        <end position="137"/>
    </location>
</feature>
<name>A0A0F7ZMW5_9HYPO</name>
<feature type="transmembrane region" description="Helical" evidence="7">
    <location>
        <begin position="278"/>
        <end position="304"/>
    </location>
</feature>
<sequence>MPCDERQPLLEAGAVERNQHHESPQQGWRGSSHGEYPDDPMLWTTAFKWSIVGLLAFTGFVVTFTCTSVIPLAPHIVRDLDSHNSRKSSSVLLVTIWELGEAAGPLFLAPLSEMYGRYPVINCANLLFISATVLAATCDRASVFILARALTGLAVASNVLNPAIVGDILEPERRGVAMTIVMMTPLLGGAIGPVLSSALAETLGWRRVIWISAALAGLCELVFLVFFKETCRVVILRRKAAMVHKKLGDAVPSEPSLACDESLGEEMGSFWVSVLRPFVIFSGSGILMALCLFSGVTYTLFYVVSVTLPDILEDVYGQPLSTAGSVFLSFTIGSAISVIICNRSLDRIYTRLRNANKGVGRPEFRLPLAVVGALTLPAFTFFFGVVPQLQLPITFLILSVVLLGMTVMLSTLPIVAYIVDAFGCYSASAMTGLIFVRSLFGTFLPLAIGPLTDGFGYAGGFAVLSVVCLCLAPVPVVVMRYGPKWRQRSNYSREA</sequence>
<dbReference type="Proteomes" id="UP000054481">
    <property type="component" value="Unassembled WGS sequence"/>
</dbReference>
<feature type="transmembrane region" description="Helical" evidence="7">
    <location>
        <begin position="454"/>
        <end position="478"/>
    </location>
</feature>
<evidence type="ECO:0000313" key="9">
    <source>
        <dbReference type="EMBL" id="KJZ72710.1"/>
    </source>
</evidence>
<evidence type="ECO:0000256" key="4">
    <source>
        <dbReference type="ARBA" id="ARBA00023136"/>
    </source>
</evidence>
<feature type="transmembrane region" description="Helical" evidence="7">
    <location>
        <begin position="393"/>
        <end position="419"/>
    </location>
</feature>
<evidence type="ECO:0000256" key="7">
    <source>
        <dbReference type="SAM" id="Phobius"/>
    </source>
</evidence>
<keyword evidence="3 7" id="KW-1133">Transmembrane helix</keyword>
<dbReference type="GO" id="GO:0022857">
    <property type="term" value="F:transmembrane transporter activity"/>
    <property type="evidence" value="ECO:0007669"/>
    <property type="project" value="InterPro"/>
</dbReference>
<evidence type="ECO:0000259" key="8">
    <source>
        <dbReference type="PROSITE" id="PS50850"/>
    </source>
</evidence>
<dbReference type="InterPro" id="IPR020846">
    <property type="entry name" value="MFS_dom"/>
</dbReference>
<dbReference type="PANTHER" id="PTHR23502:SF163">
    <property type="entry name" value="MAJOR FACILITATOR SUPERFAMILY (MFS) PROFILE DOMAIN-CONTAINING PROTEIN"/>
    <property type="match status" value="1"/>
</dbReference>
<keyword evidence="4 7" id="KW-0472">Membrane</keyword>
<evidence type="ECO:0000256" key="3">
    <source>
        <dbReference type="ARBA" id="ARBA00022989"/>
    </source>
</evidence>
<dbReference type="EMBL" id="KQ030543">
    <property type="protein sequence ID" value="KJZ72710.1"/>
    <property type="molecule type" value="Genomic_DNA"/>
</dbReference>